<dbReference type="GO" id="GO:0005524">
    <property type="term" value="F:ATP binding"/>
    <property type="evidence" value="ECO:0007669"/>
    <property type="project" value="UniProtKB-UniRule"/>
</dbReference>
<dbReference type="PANTHER" id="PTHR43788:SF6">
    <property type="entry name" value="DNA HELICASE B"/>
    <property type="match status" value="1"/>
</dbReference>
<dbReference type="InterPro" id="IPR027785">
    <property type="entry name" value="UvrD-like_helicase_C"/>
</dbReference>
<evidence type="ECO:0000256" key="1">
    <source>
        <dbReference type="ARBA" id="ARBA00022741"/>
    </source>
</evidence>
<dbReference type="GO" id="GO:0003677">
    <property type="term" value="F:DNA binding"/>
    <property type="evidence" value="ECO:0007669"/>
    <property type="project" value="UniProtKB-UniRule"/>
</dbReference>
<dbReference type="InterPro" id="IPR029493">
    <property type="entry name" value="RecD2-like_HHH"/>
</dbReference>
<dbReference type="CDD" id="cd18809">
    <property type="entry name" value="SF1_C_RecD"/>
    <property type="match status" value="1"/>
</dbReference>
<dbReference type="Gene3D" id="2.30.30.940">
    <property type="match status" value="1"/>
</dbReference>
<dbReference type="InterPro" id="IPR027417">
    <property type="entry name" value="P-loop_NTPase"/>
</dbReference>
<comment type="caution">
    <text evidence="6">The sequence shown here is derived from an EMBL/GenBank/DDBJ whole genome shotgun (WGS) entry which is preliminary data.</text>
</comment>
<dbReference type="EC" id="5.6.2.3" evidence="3"/>
<dbReference type="GO" id="GO:0009338">
    <property type="term" value="C:exodeoxyribonuclease V complex"/>
    <property type="evidence" value="ECO:0007669"/>
    <property type="project" value="TreeGrafter"/>
</dbReference>
<evidence type="ECO:0000256" key="2">
    <source>
        <dbReference type="ARBA" id="ARBA00022840"/>
    </source>
</evidence>
<feature type="domain" description="AAA+ ATPase" evidence="5">
    <location>
        <begin position="351"/>
        <end position="510"/>
    </location>
</feature>
<sequence>MEQSTIYDDIYITGEVERVIFMSEQTRFAVLKVNISETNTHFNDEAIVTGYFHAVSEGDSYRFSGKITNHARYGEQFSADSFKKELPNTVRGVIQYLSGDTFPGIGEKTAKKIVESLGVNALEKISDDASVLKDVGGLQKSKMEMIHRTILENRQTEQSVIKLTELGFGPRMSAKILRTYQDETMDIIEKEPYRLVMDIEGVGFATADKIAISSGIAMNDPGRLEAGIMYVMESTIMGDGHTYIDMEELIALADELLSRNGSRNFTDDEIKQAIATLSDRDQLVEYSGRIYIPSLFYSEYKSSEQIYRLINDRTDISISGEKAGDMVAEIGEHFGIDYNTRQKEAIISALTRKISIITGGPGTGKTTIVKGIINAYHRLHKLKDYEDYEKDEYPIRLIAPTGRASKRLSETAGIGASTIHRLIGWGMDTGKDEIIDAEIDAELIIIDEMSMVDTWLFYQFMRNVKPYTILVFVGDRDQLPSVGPGTVFKDLIASEVVPVTELDTIYRQGEGSSIIRLAHQIKMREPMDITQKFSDRLFIPARVNQIPDLIEKVVDKAVGKGYDMRDIQVLAPIYRGNAGISKLNQILQTILNPKEDDKSEIEFGDVIFREGDKVIQLVNRGEDNVFNGDSGIIESILFKDQDEAEKDTLMVDFDGIHIAYERKELTELSHAYCTSIHKAQGSEYPIVIMPVVKSYYHMLMKNIVYTGITRARESLIICGDAEAFYDALGREGIERNTSLLEMIHSLFGVQAEQQEDGLPEEDTVLTGENMMKIPAMINMGEVSPYDFN</sequence>
<comment type="similarity">
    <text evidence="3">Belongs to the RecD family. RecD2 subfamily.</text>
</comment>
<dbReference type="OrthoDB" id="9803432at2"/>
<evidence type="ECO:0000313" key="6">
    <source>
        <dbReference type="EMBL" id="KKK35435.1"/>
    </source>
</evidence>
<dbReference type="Pfam" id="PF13538">
    <property type="entry name" value="UvrD_C_2"/>
    <property type="match status" value="1"/>
</dbReference>
<proteinExistence type="inferred from homology"/>
<keyword evidence="3" id="KW-0378">Hydrolase</keyword>
<accession>A0A0M2SS18</accession>
<dbReference type="Proteomes" id="UP000034287">
    <property type="component" value="Unassembled WGS sequence"/>
</dbReference>
<comment type="function">
    <text evidence="3">DNA-dependent ATPase and ATP-dependent 5'-3' DNA helicase. Has no activity on blunt DNA or DNA with 3'-overhangs, requires at least 10 bases of 5'-ssDNA for helicase activity.</text>
</comment>
<feature type="binding site" evidence="3">
    <location>
        <begin position="362"/>
        <end position="366"/>
    </location>
    <ligand>
        <name>ATP</name>
        <dbReference type="ChEBI" id="CHEBI:30616"/>
    </ligand>
</feature>
<dbReference type="InterPro" id="IPR003583">
    <property type="entry name" value="Hlx-hairpin-Hlx_DNA-bd_motif"/>
</dbReference>
<dbReference type="RefSeq" id="WP_046511215.1">
    <property type="nucleotide sequence ID" value="NZ_LAYZ01000001.1"/>
</dbReference>
<dbReference type="Pfam" id="PF23139">
    <property type="entry name" value="OB_YrrC"/>
    <property type="match status" value="1"/>
</dbReference>
<dbReference type="PATRIC" id="fig|1432562.3.peg.202"/>
<dbReference type="CDD" id="cd17933">
    <property type="entry name" value="DEXSc_RecD-like"/>
    <property type="match status" value="1"/>
</dbReference>
<dbReference type="InterPro" id="IPR055446">
    <property type="entry name" value="RecD2_N_OB"/>
</dbReference>
<dbReference type="Pfam" id="PF13604">
    <property type="entry name" value="AAA_30"/>
    <property type="match status" value="1"/>
</dbReference>
<dbReference type="SMART" id="SM00382">
    <property type="entry name" value="AAA"/>
    <property type="match status" value="1"/>
</dbReference>
<dbReference type="InterPro" id="IPR041451">
    <property type="entry name" value="RecD2_SH13"/>
</dbReference>
<dbReference type="NCBIfam" id="TIGR01448">
    <property type="entry name" value="recD_rel"/>
    <property type="match status" value="1"/>
</dbReference>
<keyword evidence="2 3" id="KW-0067">ATP-binding</keyword>
<protein>
    <recommendedName>
        <fullName evidence="3">ATP-dependent RecD2 DNA helicase</fullName>
        <ecNumber evidence="3">5.6.2.3</ecNumber>
    </recommendedName>
    <alternativeName>
        <fullName evidence="3">DNA 5'-3' helicase subunit RecD2</fullName>
    </alternativeName>
</protein>
<reference evidence="6 7" key="1">
    <citation type="submission" date="2015-04" db="EMBL/GenBank/DDBJ databases">
        <title>Taxonomic description and genome sequence of Salinicoccus sediminis sp. nov., a novel hyper halotolerant bacterium isolated from marine sediment.</title>
        <authorList>
            <person name="Mathan Kumar R."/>
            <person name="Kaur G."/>
            <person name="Kumar N."/>
            <person name="Kumar A."/>
            <person name="Singh N.K."/>
            <person name="Kaur N."/>
            <person name="Mayilraj S."/>
        </authorList>
    </citation>
    <scope>NUCLEOTIDE SEQUENCE [LARGE SCALE GENOMIC DNA]</scope>
    <source>
        <strain evidence="6 7">SV-16</strain>
    </source>
</reference>
<dbReference type="Gene3D" id="1.10.10.2220">
    <property type="match status" value="1"/>
</dbReference>
<dbReference type="GO" id="GO:0006310">
    <property type="term" value="P:DNA recombination"/>
    <property type="evidence" value="ECO:0007669"/>
    <property type="project" value="InterPro"/>
</dbReference>
<feature type="domain" description="Helix-hairpin-helix DNA-binding motif class 1" evidence="4">
    <location>
        <begin position="100"/>
        <end position="116"/>
    </location>
</feature>
<comment type="catalytic activity">
    <reaction evidence="3">
        <text>ATP + H2O = ADP + phosphate + H(+)</text>
        <dbReference type="Rhea" id="RHEA:13065"/>
        <dbReference type="ChEBI" id="CHEBI:15377"/>
        <dbReference type="ChEBI" id="CHEBI:15378"/>
        <dbReference type="ChEBI" id="CHEBI:30616"/>
        <dbReference type="ChEBI" id="CHEBI:43474"/>
        <dbReference type="ChEBI" id="CHEBI:456216"/>
        <dbReference type="EC" id="5.6.2.3"/>
    </reaction>
</comment>
<keyword evidence="3" id="KW-0413">Isomerase</keyword>
<keyword evidence="3" id="KW-0238">DNA-binding</keyword>
<dbReference type="GO" id="GO:0017116">
    <property type="term" value="F:single-stranded DNA helicase activity"/>
    <property type="evidence" value="ECO:0007669"/>
    <property type="project" value="TreeGrafter"/>
</dbReference>
<dbReference type="GO" id="GO:0016887">
    <property type="term" value="F:ATP hydrolysis activity"/>
    <property type="evidence" value="ECO:0007669"/>
    <property type="project" value="RHEA"/>
</dbReference>
<dbReference type="HAMAP" id="MF_01488">
    <property type="entry name" value="RecD2"/>
    <property type="match status" value="1"/>
</dbReference>
<gene>
    <name evidence="3" type="primary">recD2</name>
    <name evidence="6" type="ORF">WN59_00975</name>
</gene>
<evidence type="ECO:0000259" key="5">
    <source>
        <dbReference type="SMART" id="SM00382"/>
    </source>
</evidence>
<dbReference type="GO" id="GO:0006281">
    <property type="term" value="P:DNA repair"/>
    <property type="evidence" value="ECO:0007669"/>
    <property type="project" value="InterPro"/>
</dbReference>
<keyword evidence="1 3" id="KW-0547">Nucleotide-binding</keyword>
<keyword evidence="7" id="KW-1185">Reference proteome</keyword>
<dbReference type="InterPro" id="IPR003593">
    <property type="entry name" value="AAA+_ATPase"/>
</dbReference>
<dbReference type="Pfam" id="PF14490">
    <property type="entry name" value="HHH_RecD2"/>
    <property type="match status" value="1"/>
</dbReference>
<feature type="domain" description="Helix-hairpin-helix DNA-binding motif class 1" evidence="4">
    <location>
        <begin position="406"/>
        <end position="425"/>
    </location>
</feature>
<dbReference type="AlphaFoldDB" id="A0A0M2SS18"/>
<dbReference type="STRING" id="1432562.WN59_00975"/>
<dbReference type="EMBL" id="LAYZ01000001">
    <property type="protein sequence ID" value="KKK35435.1"/>
    <property type="molecule type" value="Genomic_DNA"/>
</dbReference>
<evidence type="ECO:0000256" key="3">
    <source>
        <dbReference type="HAMAP-Rule" id="MF_01488"/>
    </source>
</evidence>
<dbReference type="Gene3D" id="3.40.50.300">
    <property type="entry name" value="P-loop containing nucleotide triphosphate hydrolases"/>
    <property type="match status" value="2"/>
</dbReference>
<dbReference type="Pfam" id="PF18335">
    <property type="entry name" value="SH3_13"/>
    <property type="match status" value="1"/>
</dbReference>
<keyword evidence="3 6" id="KW-0347">Helicase</keyword>
<evidence type="ECO:0000313" key="7">
    <source>
        <dbReference type="Proteomes" id="UP000034287"/>
    </source>
</evidence>
<dbReference type="PANTHER" id="PTHR43788">
    <property type="entry name" value="DNA2/NAM7 HELICASE FAMILY MEMBER"/>
    <property type="match status" value="1"/>
</dbReference>
<organism evidence="6 7">
    <name type="scientific">Salinicoccus sediminis</name>
    <dbReference type="NCBI Taxonomy" id="1432562"/>
    <lineage>
        <taxon>Bacteria</taxon>
        <taxon>Bacillati</taxon>
        <taxon>Bacillota</taxon>
        <taxon>Bacilli</taxon>
        <taxon>Bacillales</taxon>
        <taxon>Staphylococcaceae</taxon>
        <taxon>Salinicoccus</taxon>
    </lineage>
</organism>
<dbReference type="SMART" id="SM00278">
    <property type="entry name" value="HhH1"/>
    <property type="match status" value="3"/>
</dbReference>
<dbReference type="InterPro" id="IPR050534">
    <property type="entry name" value="Coronavir_polyprotein_1ab"/>
</dbReference>
<evidence type="ECO:0000259" key="4">
    <source>
        <dbReference type="SMART" id="SM00278"/>
    </source>
</evidence>
<feature type="domain" description="Helix-hairpin-helix DNA-binding motif class 1" evidence="4">
    <location>
        <begin position="194"/>
        <end position="213"/>
    </location>
</feature>
<dbReference type="GO" id="GO:0043139">
    <property type="term" value="F:5'-3' DNA helicase activity"/>
    <property type="evidence" value="ECO:0007669"/>
    <property type="project" value="UniProtKB-UniRule"/>
</dbReference>
<name>A0A0M2SS18_9STAP</name>
<dbReference type="SUPFAM" id="SSF52540">
    <property type="entry name" value="P-loop containing nucleoside triphosphate hydrolases"/>
    <property type="match status" value="1"/>
</dbReference>
<dbReference type="InterPro" id="IPR006345">
    <property type="entry name" value="RecD2"/>
</dbReference>